<accession>W0EEQ1</accession>
<dbReference type="GO" id="GO:0015990">
    <property type="term" value="P:electron transport coupled proton transport"/>
    <property type="evidence" value="ECO:0007669"/>
    <property type="project" value="TreeGrafter"/>
</dbReference>
<dbReference type="InterPro" id="IPR018393">
    <property type="entry name" value="NADHpl_OxRdtase_5_subgr"/>
</dbReference>
<dbReference type="HOGENOM" id="CLU_007100_6_0_9"/>
<comment type="similarity">
    <text evidence="2">Belongs to the CPA3 antiporters (TC 2.A.63) subunit A family.</text>
</comment>
<evidence type="ECO:0000256" key="6">
    <source>
        <dbReference type="RuleBase" id="RU000320"/>
    </source>
</evidence>
<dbReference type="RefSeq" id="WP_006718180.1">
    <property type="nucleotide sequence ID" value="NZ_CP007032.1"/>
</dbReference>
<dbReference type="PRINTS" id="PR01434">
    <property type="entry name" value="NADHDHGNASE5"/>
</dbReference>
<evidence type="ECO:0000313" key="10">
    <source>
        <dbReference type="EMBL" id="AHF07561.1"/>
    </source>
</evidence>
<dbReference type="InterPro" id="IPR003945">
    <property type="entry name" value="NU5C-like"/>
</dbReference>
<feature type="transmembrane region" description="Helical" evidence="7">
    <location>
        <begin position="12"/>
        <end position="30"/>
    </location>
</feature>
<dbReference type="Proteomes" id="UP000010847">
    <property type="component" value="Chromosome"/>
</dbReference>
<comment type="subcellular location">
    <subcellularLocation>
        <location evidence="1">Endomembrane system</location>
        <topology evidence="1">Multi-pass membrane protein</topology>
    </subcellularLocation>
    <subcellularLocation>
        <location evidence="6">Membrane</location>
        <topology evidence="6">Multi-pass membrane protein</topology>
    </subcellularLocation>
</comment>
<feature type="transmembrane region" description="Helical" evidence="7">
    <location>
        <begin position="473"/>
        <end position="491"/>
    </location>
</feature>
<feature type="transmembrane region" description="Helical" evidence="7">
    <location>
        <begin position="150"/>
        <end position="169"/>
    </location>
</feature>
<dbReference type="GO" id="GO:0012505">
    <property type="term" value="C:endomembrane system"/>
    <property type="evidence" value="ECO:0007669"/>
    <property type="project" value="UniProtKB-SubCell"/>
</dbReference>
<feature type="transmembrane region" description="Helical" evidence="7">
    <location>
        <begin position="431"/>
        <end position="452"/>
    </location>
</feature>
<proteinExistence type="inferred from homology"/>
<evidence type="ECO:0000256" key="3">
    <source>
        <dbReference type="ARBA" id="ARBA00022692"/>
    </source>
</evidence>
<dbReference type="PANTHER" id="PTHR42829">
    <property type="entry name" value="NADH-UBIQUINONE OXIDOREDUCTASE CHAIN 5"/>
    <property type="match status" value="1"/>
</dbReference>
<dbReference type="Pfam" id="PF00361">
    <property type="entry name" value="Proton_antipo_M"/>
    <property type="match status" value="1"/>
</dbReference>
<feature type="transmembrane region" description="Helical" evidence="7">
    <location>
        <begin position="297"/>
        <end position="319"/>
    </location>
</feature>
<dbReference type="AlphaFoldDB" id="W0EEQ1"/>
<name>W0EEQ1_9FIRM</name>
<feature type="transmembrane region" description="Helical" evidence="7">
    <location>
        <begin position="616"/>
        <end position="635"/>
    </location>
</feature>
<keyword evidence="11" id="KW-1185">Reference proteome</keyword>
<sequence>MFKEMHNLFQWAWLIPFLPFLSFLIIAFITKRSKGLSSTISILAILTSLGLAIGIGIGVISSGTEVVENPVMSTVNWLSIGGLKIDFGTLIDPISAMMLFVVTLVASMVQIYSLGYMHGDKGFSRYYAYQSLFAASMLGLVLATNLLQLFVFWELVGLCSYLLIGYYYFKVSAREAAKKAFITTRVGDVGLLLGILFLYKQFGTLDFYGAGSLSAQMATNFQDFALIGSVSYLTIMAILVFIGPIGKSGQFPLHVWLPDAMEGPTPVSALIHAATMVVAGVYLVARMYFLFDHASPVALQFIAGLGAFTAIFAATIAIAQDDIKRILAYSTLSQLGYMMFALGVGALTASMFHLMTHAFFKALMFLGAGSVIHALHEKQNIWDMGGLYKKMPITTVTFAIGVLAISGVPPFAGFFSKDEILAAALNNGHPVIYAVGLFTAFLTAFYMSRLFFVAFMGDAKPENHPHESPKSMTIPLMILAFFSVVGGWAALPEHNFAYFVHYGEFEHEAMNWGLAGISVIAGLLGIGLAYTVYMKKAIKADDVVARFPGVYKILKNKYYIDEIYQWLITMVMDGFVAKVLYWFDLYIIDGIINGIALTVRGAASGLRRTSTGQLQTYALVFFFAVVVFYLVFAVGEGQLSALNPLAMLGGVK</sequence>
<feature type="transmembrane region" description="Helical" evidence="7">
    <location>
        <begin position="224"/>
        <end position="246"/>
    </location>
</feature>
<keyword evidence="4 7" id="KW-1133">Transmembrane helix</keyword>
<evidence type="ECO:0000256" key="5">
    <source>
        <dbReference type="ARBA" id="ARBA00023136"/>
    </source>
</evidence>
<dbReference type="GO" id="GO:0042773">
    <property type="term" value="P:ATP synthesis coupled electron transport"/>
    <property type="evidence" value="ECO:0007669"/>
    <property type="project" value="InterPro"/>
</dbReference>
<feature type="transmembrane region" description="Helical" evidence="7">
    <location>
        <begin position="326"/>
        <end position="352"/>
    </location>
</feature>
<evidence type="ECO:0000313" key="11">
    <source>
        <dbReference type="Proteomes" id="UP000010847"/>
    </source>
</evidence>
<dbReference type="KEGG" id="dmt:DESME_11490"/>
<evidence type="ECO:0000256" key="7">
    <source>
        <dbReference type="SAM" id="Phobius"/>
    </source>
</evidence>
<keyword evidence="5 7" id="KW-0472">Membrane</keyword>
<dbReference type="OrthoDB" id="9807568at2"/>
<reference evidence="10 11" key="1">
    <citation type="submission" date="2013-12" db="EMBL/GenBank/DDBJ databases">
        <authorList>
            <consortium name="DOE Joint Genome Institute"/>
            <person name="Smidt H."/>
            <person name="Huntemann M."/>
            <person name="Han J."/>
            <person name="Chen A."/>
            <person name="Kyrpides N."/>
            <person name="Mavromatis K."/>
            <person name="Markowitz V."/>
            <person name="Palaniappan K."/>
            <person name="Ivanova N."/>
            <person name="Schaumberg A."/>
            <person name="Pati A."/>
            <person name="Liolios K."/>
            <person name="Nordberg H.P."/>
            <person name="Cantor M.N."/>
            <person name="Hua S.X."/>
            <person name="Woyke T."/>
        </authorList>
    </citation>
    <scope>NUCLEOTIDE SEQUENCE [LARGE SCALE GENOMIC DNA]</scope>
    <source>
        <strain evidence="11">DSM 15288</strain>
    </source>
</reference>
<evidence type="ECO:0000256" key="2">
    <source>
        <dbReference type="ARBA" id="ARBA00008483"/>
    </source>
</evidence>
<evidence type="ECO:0000256" key="4">
    <source>
        <dbReference type="ARBA" id="ARBA00022989"/>
    </source>
</evidence>
<feature type="transmembrane region" description="Helical" evidence="7">
    <location>
        <begin position="396"/>
        <end position="416"/>
    </location>
</feature>
<dbReference type="GO" id="GO:0016020">
    <property type="term" value="C:membrane"/>
    <property type="evidence" value="ECO:0007669"/>
    <property type="project" value="UniProtKB-SubCell"/>
</dbReference>
<keyword evidence="3 6" id="KW-0812">Transmembrane</keyword>
<dbReference type="eggNOG" id="COG1009">
    <property type="taxonomic scope" value="Bacteria"/>
</dbReference>
<feature type="transmembrane region" description="Helical" evidence="7">
    <location>
        <begin position="94"/>
        <end position="114"/>
    </location>
</feature>
<organism evidence="10 11">
    <name type="scientific">Desulfitobacterium metallireducens DSM 15288</name>
    <dbReference type="NCBI Taxonomy" id="871968"/>
    <lineage>
        <taxon>Bacteria</taxon>
        <taxon>Bacillati</taxon>
        <taxon>Bacillota</taxon>
        <taxon>Clostridia</taxon>
        <taxon>Eubacteriales</taxon>
        <taxon>Desulfitobacteriaceae</taxon>
        <taxon>Desulfitobacterium</taxon>
    </lineage>
</organism>
<dbReference type="PANTHER" id="PTHR42829:SF2">
    <property type="entry name" value="NADH-UBIQUINONE OXIDOREDUCTASE CHAIN 5"/>
    <property type="match status" value="1"/>
</dbReference>
<dbReference type="EMBL" id="CP007032">
    <property type="protein sequence ID" value="AHF07561.1"/>
    <property type="molecule type" value="Genomic_DNA"/>
</dbReference>
<feature type="domain" description="NADH-Ubiquinone oxidoreductase (complex I) chain 5 N-terminal" evidence="9">
    <location>
        <begin position="77"/>
        <end position="127"/>
    </location>
</feature>
<evidence type="ECO:0000259" key="8">
    <source>
        <dbReference type="Pfam" id="PF00361"/>
    </source>
</evidence>
<evidence type="ECO:0000259" key="9">
    <source>
        <dbReference type="Pfam" id="PF00662"/>
    </source>
</evidence>
<dbReference type="STRING" id="871968.DESME_11490"/>
<feature type="transmembrane region" description="Helical" evidence="7">
    <location>
        <begin position="267"/>
        <end position="291"/>
    </location>
</feature>
<dbReference type="NCBIfam" id="TIGR01974">
    <property type="entry name" value="NDH_I_L"/>
    <property type="match status" value="1"/>
</dbReference>
<evidence type="ECO:0000256" key="1">
    <source>
        <dbReference type="ARBA" id="ARBA00004127"/>
    </source>
</evidence>
<feature type="transmembrane region" description="Helical" evidence="7">
    <location>
        <begin position="511"/>
        <end position="533"/>
    </location>
</feature>
<feature type="transmembrane region" description="Helical" evidence="7">
    <location>
        <begin position="126"/>
        <end position="144"/>
    </location>
</feature>
<dbReference type="InterPro" id="IPR001516">
    <property type="entry name" value="Proton_antipo_N"/>
</dbReference>
<dbReference type="Gene3D" id="1.20.5.2700">
    <property type="match status" value="1"/>
</dbReference>
<gene>
    <name evidence="10" type="ORF">DESME_11490</name>
</gene>
<dbReference type="GO" id="GO:0008137">
    <property type="term" value="F:NADH dehydrogenase (ubiquinone) activity"/>
    <property type="evidence" value="ECO:0007669"/>
    <property type="project" value="InterPro"/>
</dbReference>
<dbReference type="NCBIfam" id="NF005141">
    <property type="entry name" value="PRK06590.1"/>
    <property type="match status" value="1"/>
</dbReference>
<feature type="transmembrane region" description="Helical" evidence="7">
    <location>
        <begin position="42"/>
        <end position="63"/>
    </location>
</feature>
<dbReference type="PRINTS" id="PR01435">
    <property type="entry name" value="NPOXDRDTASE5"/>
</dbReference>
<dbReference type="GO" id="GO:0003954">
    <property type="term" value="F:NADH dehydrogenase activity"/>
    <property type="evidence" value="ECO:0007669"/>
    <property type="project" value="TreeGrafter"/>
</dbReference>
<protein>
    <submittedName>
        <fullName evidence="10">NADH dehydrogenase subunit L</fullName>
    </submittedName>
</protein>
<dbReference type="Pfam" id="PF00662">
    <property type="entry name" value="Proton_antipo_N"/>
    <property type="match status" value="1"/>
</dbReference>
<dbReference type="InterPro" id="IPR001750">
    <property type="entry name" value="ND/Mrp_TM"/>
</dbReference>
<feature type="domain" description="NADH:quinone oxidoreductase/Mrp antiporter transmembrane" evidence="8">
    <location>
        <begin position="143"/>
        <end position="443"/>
    </location>
</feature>